<comment type="similarity">
    <text evidence="7">Belongs to the glycosyltransferase 87 family.</text>
</comment>
<name>A0A8E6B896_9BACT</name>
<protein>
    <submittedName>
        <fullName evidence="9">DUF2029 domain-containing protein</fullName>
    </submittedName>
</protein>
<dbReference type="InterPro" id="IPR018584">
    <property type="entry name" value="GT87"/>
</dbReference>
<feature type="transmembrane region" description="Helical" evidence="8">
    <location>
        <begin position="329"/>
        <end position="350"/>
    </location>
</feature>
<dbReference type="EMBL" id="CP074694">
    <property type="protein sequence ID" value="QVL33718.1"/>
    <property type="molecule type" value="Genomic_DNA"/>
</dbReference>
<reference evidence="9" key="1">
    <citation type="submission" date="2021-05" db="EMBL/GenBank/DDBJ databases">
        <title>Complete genome sequence of the cellulolytic planctomycete Telmatocola sphagniphila SP2T and characterization of the first cellulase from planctomycetes.</title>
        <authorList>
            <person name="Rakitin A.L."/>
            <person name="Beletsky A.V."/>
            <person name="Naumoff D.G."/>
            <person name="Kulichevskaya I.S."/>
            <person name="Mardanov A.V."/>
            <person name="Ravin N.V."/>
            <person name="Dedysh S.N."/>
        </authorList>
    </citation>
    <scope>NUCLEOTIDE SEQUENCE</scope>
    <source>
        <strain evidence="9">SP2T</strain>
    </source>
</reference>
<accession>A0A8E6B896</accession>
<evidence type="ECO:0000313" key="9">
    <source>
        <dbReference type="EMBL" id="QVL33718.1"/>
    </source>
</evidence>
<keyword evidence="3" id="KW-0808">Transferase</keyword>
<dbReference type="GO" id="GO:0005886">
    <property type="term" value="C:plasma membrane"/>
    <property type="evidence" value="ECO:0007669"/>
    <property type="project" value="UniProtKB-SubCell"/>
</dbReference>
<comment type="subcellular location">
    <subcellularLocation>
        <location evidence="1">Cell membrane</location>
        <topology evidence="1">Multi-pass membrane protein</topology>
    </subcellularLocation>
</comment>
<gene>
    <name evidence="9" type="ORF">KIH39_07370</name>
</gene>
<feature type="transmembrane region" description="Helical" evidence="8">
    <location>
        <begin position="259"/>
        <end position="279"/>
    </location>
</feature>
<proteinExistence type="inferred from homology"/>
<keyword evidence="4 8" id="KW-0812">Transmembrane</keyword>
<sequence>MRFALLFALILGLGIWLFNEYLQREDVFVPIDTIEYWGAAKLLIAGQNPYDPALLLQTEQTQDPRLGKAVMLWNPPWSLAWITPLGYLPFKFAVLLWMIGILIAIFWSTYLLSRQYVPVPPLWLPLLFAPSYFLLAWGQFTGLVLLGLSAFVWAMRREKPYLAGIAFSLTAIKPHLLLLVGLGVALRCYRSHYYRKVVCSSLVTLAVLSAFLLLFRPYLWSDYQTSLALKASAQHDTLRDWENPTLSYWLRITVAPEQFWVQFVPVSIAGFVVLIFYAWGRYQPRLDHLPVGVLLSVILSPYGAWPFDLVLLLIPLLQAAYLWKSGPTSLGRTLLFFSFLLSQAAVLLRWNWFHVEFLWYPLLMGLLYGLTRALNRPSTDRVPT</sequence>
<feature type="transmembrane region" description="Helical" evidence="8">
    <location>
        <begin position="92"/>
        <end position="112"/>
    </location>
</feature>
<keyword evidence="5 8" id="KW-1133">Transmembrane helix</keyword>
<dbReference type="RefSeq" id="WP_213498671.1">
    <property type="nucleotide sequence ID" value="NZ_CP074694.1"/>
</dbReference>
<evidence type="ECO:0000256" key="8">
    <source>
        <dbReference type="SAM" id="Phobius"/>
    </source>
</evidence>
<dbReference type="KEGG" id="tsph:KIH39_07370"/>
<feature type="transmembrane region" description="Helical" evidence="8">
    <location>
        <begin position="357"/>
        <end position="374"/>
    </location>
</feature>
<evidence type="ECO:0000256" key="2">
    <source>
        <dbReference type="ARBA" id="ARBA00022475"/>
    </source>
</evidence>
<evidence type="ECO:0000313" key="10">
    <source>
        <dbReference type="Proteomes" id="UP000676194"/>
    </source>
</evidence>
<evidence type="ECO:0000256" key="3">
    <source>
        <dbReference type="ARBA" id="ARBA00022679"/>
    </source>
</evidence>
<evidence type="ECO:0000256" key="5">
    <source>
        <dbReference type="ARBA" id="ARBA00022989"/>
    </source>
</evidence>
<evidence type="ECO:0000256" key="7">
    <source>
        <dbReference type="ARBA" id="ARBA00024033"/>
    </source>
</evidence>
<dbReference type="Proteomes" id="UP000676194">
    <property type="component" value="Chromosome"/>
</dbReference>
<feature type="transmembrane region" description="Helical" evidence="8">
    <location>
        <begin position="132"/>
        <end position="155"/>
    </location>
</feature>
<evidence type="ECO:0000256" key="1">
    <source>
        <dbReference type="ARBA" id="ARBA00004651"/>
    </source>
</evidence>
<organism evidence="9 10">
    <name type="scientific">Telmatocola sphagniphila</name>
    <dbReference type="NCBI Taxonomy" id="1123043"/>
    <lineage>
        <taxon>Bacteria</taxon>
        <taxon>Pseudomonadati</taxon>
        <taxon>Planctomycetota</taxon>
        <taxon>Planctomycetia</taxon>
        <taxon>Gemmatales</taxon>
        <taxon>Gemmataceae</taxon>
    </lineage>
</organism>
<feature type="transmembrane region" description="Helical" evidence="8">
    <location>
        <begin position="291"/>
        <end position="317"/>
    </location>
</feature>
<dbReference type="AlphaFoldDB" id="A0A8E6B896"/>
<dbReference type="GO" id="GO:0016758">
    <property type="term" value="F:hexosyltransferase activity"/>
    <property type="evidence" value="ECO:0007669"/>
    <property type="project" value="InterPro"/>
</dbReference>
<feature type="transmembrane region" description="Helical" evidence="8">
    <location>
        <begin position="161"/>
        <end position="185"/>
    </location>
</feature>
<evidence type="ECO:0000256" key="6">
    <source>
        <dbReference type="ARBA" id="ARBA00023136"/>
    </source>
</evidence>
<evidence type="ECO:0000256" key="4">
    <source>
        <dbReference type="ARBA" id="ARBA00022692"/>
    </source>
</evidence>
<keyword evidence="10" id="KW-1185">Reference proteome</keyword>
<dbReference type="Pfam" id="PF09594">
    <property type="entry name" value="GT87"/>
    <property type="match status" value="1"/>
</dbReference>
<keyword evidence="2" id="KW-1003">Cell membrane</keyword>
<feature type="transmembrane region" description="Helical" evidence="8">
    <location>
        <begin position="197"/>
        <end position="219"/>
    </location>
</feature>
<keyword evidence="6 8" id="KW-0472">Membrane</keyword>